<dbReference type="KEGG" id="mpad:KEF85_05380"/>
<gene>
    <name evidence="1" type="ORF">KEF85_05380</name>
</gene>
<organism evidence="1 2">
    <name type="scientific">Methylomonas paludis</name>
    <dbReference type="NCBI Taxonomy" id="1173101"/>
    <lineage>
        <taxon>Bacteria</taxon>
        <taxon>Pseudomonadati</taxon>
        <taxon>Pseudomonadota</taxon>
        <taxon>Gammaproteobacteria</taxon>
        <taxon>Methylococcales</taxon>
        <taxon>Methylococcaceae</taxon>
        <taxon>Methylomonas</taxon>
    </lineage>
</organism>
<proteinExistence type="predicted"/>
<dbReference type="AlphaFoldDB" id="A0A975MQ64"/>
<name>A0A975MQ64_9GAMM</name>
<dbReference type="Proteomes" id="UP000676649">
    <property type="component" value="Chromosome"/>
</dbReference>
<reference evidence="1" key="1">
    <citation type="submission" date="2021-04" db="EMBL/GenBank/DDBJ databases">
        <title>Draft genome sequence data of methanotrophic Methylovulum sp. strain S1L and Methylomonas sp. strain S2AM isolated from boreal lake water columns.</title>
        <authorList>
            <person name="Rissanen A.J."/>
            <person name="Mangayil R."/>
            <person name="Svenning M.M."/>
            <person name="Khanongnuch R."/>
        </authorList>
    </citation>
    <scope>NUCLEOTIDE SEQUENCE</scope>
    <source>
        <strain evidence="1">S2AM</strain>
    </source>
</reference>
<accession>A0A975MQ64</accession>
<keyword evidence="2" id="KW-1185">Reference proteome</keyword>
<dbReference type="EMBL" id="CP073754">
    <property type="protein sequence ID" value="QWF71890.1"/>
    <property type="molecule type" value="Genomic_DNA"/>
</dbReference>
<protein>
    <submittedName>
        <fullName evidence="1">Uncharacterized protein</fullName>
    </submittedName>
</protein>
<dbReference type="RefSeq" id="WP_215583676.1">
    <property type="nucleotide sequence ID" value="NZ_CP073754.1"/>
</dbReference>
<evidence type="ECO:0000313" key="1">
    <source>
        <dbReference type="EMBL" id="QWF71890.1"/>
    </source>
</evidence>
<sequence>MLLTFDEYQKLTGGRGCKIADLLALPGSEDIELEIPAMRELVKPADFN</sequence>
<evidence type="ECO:0000313" key="2">
    <source>
        <dbReference type="Proteomes" id="UP000676649"/>
    </source>
</evidence>